<dbReference type="AlphaFoldDB" id="A0A7Y6TWZ2"/>
<dbReference type="GO" id="GO:0008999">
    <property type="term" value="F:protein-N-terminal-alanine acetyltransferase activity"/>
    <property type="evidence" value="ECO:0007669"/>
    <property type="project" value="UniProtKB-UniRule"/>
</dbReference>
<keyword evidence="1 4" id="KW-0808">Transferase</keyword>
<reference evidence="4 5" key="1">
    <citation type="submission" date="2020-06" db="EMBL/GenBank/DDBJ databases">
        <title>Schlegella sp. ID0723 isolated from air conditioner.</title>
        <authorList>
            <person name="Kim D.Y."/>
            <person name="Kim D.-U."/>
        </authorList>
    </citation>
    <scope>NUCLEOTIDE SEQUENCE [LARGE SCALE GENOMIC DNA]</scope>
    <source>
        <strain evidence="4 5">ID0723</strain>
    </source>
</reference>
<dbReference type="InterPro" id="IPR006464">
    <property type="entry name" value="AcTrfase_RimI/Ard1"/>
</dbReference>
<accession>A0A7Y6TWZ2</accession>
<dbReference type="EC" id="2.3.1.266" evidence="1 2"/>
<dbReference type="GO" id="GO:0005737">
    <property type="term" value="C:cytoplasm"/>
    <property type="evidence" value="ECO:0007669"/>
    <property type="project" value="UniProtKB-SubCell"/>
</dbReference>
<comment type="catalytic activity">
    <reaction evidence="1 2">
        <text>N-terminal L-alanyl-[ribosomal protein bS18] + acetyl-CoA = N-terminal N(alpha)-acetyl-L-alanyl-[ribosomal protein bS18] + CoA + H(+)</text>
        <dbReference type="Rhea" id="RHEA:43756"/>
        <dbReference type="Rhea" id="RHEA-COMP:10676"/>
        <dbReference type="Rhea" id="RHEA-COMP:10677"/>
        <dbReference type="ChEBI" id="CHEBI:15378"/>
        <dbReference type="ChEBI" id="CHEBI:57287"/>
        <dbReference type="ChEBI" id="CHEBI:57288"/>
        <dbReference type="ChEBI" id="CHEBI:64718"/>
        <dbReference type="ChEBI" id="CHEBI:83683"/>
        <dbReference type="EC" id="2.3.1.266"/>
    </reaction>
</comment>
<keyword evidence="4" id="KW-0689">Ribosomal protein</keyword>
<comment type="similarity">
    <text evidence="1 2">Belongs to the acetyltransferase family. RimI subfamily.</text>
</comment>
<feature type="active site" description="Proton acceptor" evidence="1">
    <location>
        <position position="97"/>
    </location>
</feature>
<feature type="binding site" evidence="1">
    <location>
        <position position="102"/>
    </location>
    <ligand>
        <name>acetyl-CoA</name>
        <dbReference type="ChEBI" id="CHEBI:57288"/>
    </ligand>
</feature>
<protein>
    <recommendedName>
        <fullName evidence="1 2">[Ribosomal protein bS18]-alanine N-acetyltransferase</fullName>
        <ecNumber evidence="1 2">2.3.1.266</ecNumber>
    </recommendedName>
</protein>
<dbReference type="PROSITE" id="PS51186">
    <property type="entry name" value="GNAT"/>
    <property type="match status" value="1"/>
</dbReference>
<dbReference type="HAMAP" id="MF_02210">
    <property type="entry name" value="RimI"/>
    <property type="match status" value="1"/>
</dbReference>
<dbReference type="PANTHER" id="PTHR43617:SF35">
    <property type="entry name" value="[RIBOSOMAL PROTEIN BS18]-ALANINE N-ACETYLTRANSFERASE"/>
    <property type="match status" value="1"/>
</dbReference>
<dbReference type="InterPro" id="IPR050276">
    <property type="entry name" value="MshD_Acetyltransferase"/>
</dbReference>
<comment type="subcellular location">
    <subcellularLocation>
        <location evidence="1 2">Cytoplasm</location>
    </subcellularLocation>
</comment>
<evidence type="ECO:0000256" key="2">
    <source>
        <dbReference type="RuleBase" id="RU363094"/>
    </source>
</evidence>
<organism evidence="4 5">
    <name type="scientific">Piscinibacter koreensis</name>
    <dbReference type="NCBI Taxonomy" id="2742824"/>
    <lineage>
        <taxon>Bacteria</taxon>
        <taxon>Pseudomonadati</taxon>
        <taxon>Pseudomonadota</taxon>
        <taxon>Betaproteobacteria</taxon>
        <taxon>Burkholderiales</taxon>
        <taxon>Sphaerotilaceae</taxon>
        <taxon>Piscinibacter</taxon>
    </lineage>
</organism>
<keyword evidence="1 2" id="KW-0963">Cytoplasm</keyword>
<dbReference type="Gene3D" id="3.40.630.30">
    <property type="match status" value="1"/>
</dbReference>
<dbReference type="InterPro" id="IPR000182">
    <property type="entry name" value="GNAT_dom"/>
</dbReference>
<dbReference type="Proteomes" id="UP000529637">
    <property type="component" value="Unassembled WGS sequence"/>
</dbReference>
<evidence type="ECO:0000313" key="5">
    <source>
        <dbReference type="Proteomes" id="UP000529637"/>
    </source>
</evidence>
<dbReference type="PANTHER" id="PTHR43617">
    <property type="entry name" value="L-AMINO ACID N-ACETYLTRANSFERASE"/>
    <property type="match status" value="1"/>
</dbReference>
<dbReference type="SUPFAM" id="SSF55729">
    <property type="entry name" value="Acyl-CoA N-acyltransferases (Nat)"/>
    <property type="match status" value="1"/>
</dbReference>
<gene>
    <name evidence="1 4" type="primary">rimI</name>
    <name evidence="4" type="ORF">HQN59_11860</name>
</gene>
<evidence type="ECO:0000259" key="3">
    <source>
        <dbReference type="PROSITE" id="PS51186"/>
    </source>
</evidence>
<keyword evidence="5" id="KW-1185">Reference proteome</keyword>
<keyword evidence="4" id="KW-0687">Ribonucleoprotein</keyword>
<dbReference type="EMBL" id="JABWMJ010000005">
    <property type="protein sequence ID" value="NUZ06456.1"/>
    <property type="molecule type" value="Genomic_DNA"/>
</dbReference>
<evidence type="ECO:0000256" key="1">
    <source>
        <dbReference type="HAMAP-Rule" id="MF_02210"/>
    </source>
</evidence>
<dbReference type="CDD" id="cd04301">
    <property type="entry name" value="NAT_SF"/>
    <property type="match status" value="1"/>
</dbReference>
<sequence length="148" mass="15917">MTVGDLDAVMAIENAVYPFPWTRGNFIDSLAAGHLARVAGAPDRLVGYYVAMAGVDELHLLNITVAPAAQRQGLARRLVGDLIEHAAGCGARQVWLEVRTSNAVAQIVYRELGFVRRGVRRDYYPAPRGSREDALVMSLDVAPAVGGS</sequence>
<dbReference type="Pfam" id="PF00583">
    <property type="entry name" value="Acetyltransf_1"/>
    <property type="match status" value="1"/>
</dbReference>
<comment type="caution">
    <text evidence="1">Lacks conserved residue(s) required for the propagation of feature annotation.</text>
</comment>
<feature type="domain" description="N-acetyltransferase" evidence="3">
    <location>
        <begin position="1"/>
        <end position="142"/>
    </location>
</feature>
<comment type="function">
    <text evidence="1 2">Acetylates the N-terminal alanine of ribosomal protein bS18.</text>
</comment>
<evidence type="ECO:0000313" key="4">
    <source>
        <dbReference type="EMBL" id="NUZ06456.1"/>
    </source>
</evidence>
<dbReference type="GO" id="GO:0005840">
    <property type="term" value="C:ribosome"/>
    <property type="evidence" value="ECO:0007669"/>
    <property type="project" value="UniProtKB-KW"/>
</dbReference>
<dbReference type="InterPro" id="IPR043690">
    <property type="entry name" value="RimI"/>
</dbReference>
<feature type="active site" description="Proton donor" evidence="1">
    <location>
        <position position="109"/>
    </location>
</feature>
<keyword evidence="1" id="KW-0012">Acyltransferase</keyword>
<proteinExistence type="inferred from homology"/>
<dbReference type="InterPro" id="IPR016181">
    <property type="entry name" value="Acyl_CoA_acyltransferase"/>
</dbReference>
<comment type="caution">
    <text evidence="4">The sequence shown here is derived from an EMBL/GenBank/DDBJ whole genome shotgun (WGS) entry which is preliminary data.</text>
</comment>
<dbReference type="NCBIfam" id="TIGR01575">
    <property type="entry name" value="rimI"/>
    <property type="match status" value="1"/>
</dbReference>
<name>A0A7Y6TWZ2_9BURK</name>